<protein>
    <recommendedName>
        <fullName evidence="2">CobQ/CobB/MinD/ParA nucleotide binding domain-containing protein</fullName>
    </recommendedName>
</protein>
<evidence type="ECO:0000313" key="4">
    <source>
        <dbReference type="Proteomes" id="UP001300496"/>
    </source>
</evidence>
<dbReference type="InterPro" id="IPR050625">
    <property type="entry name" value="ParA/MinD_ATPase"/>
</dbReference>
<dbReference type="EMBL" id="JAODOR010000011">
    <property type="protein sequence ID" value="MCT9002836.1"/>
    <property type="molecule type" value="Genomic_DNA"/>
</dbReference>
<dbReference type="SUPFAM" id="SSF52540">
    <property type="entry name" value="P-loop containing nucleoside triphosphate hydrolases"/>
    <property type="match status" value="1"/>
</dbReference>
<gene>
    <name evidence="3" type="ORF">N4R40_10710</name>
</gene>
<keyword evidence="4" id="KW-1185">Reference proteome</keyword>
<dbReference type="Proteomes" id="UP001300496">
    <property type="component" value="Unassembled WGS sequence"/>
</dbReference>
<dbReference type="RefSeq" id="WP_261607362.1">
    <property type="nucleotide sequence ID" value="NZ_JAODOR010000011.1"/>
</dbReference>
<dbReference type="InterPro" id="IPR027417">
    <property type="entry name" value="P-loop_NTPase"/>
</dbReference>
<evidence type="ECO:0000313" key="3">
    <source>
        <dbReference type="EMBL" id="MCT9002836.1"/>
    </source>
</evidence>
<feature type="region of interest" description="Disordered" evidence="1">
    <location>
        <begin position="398"/>
        <end position="420"/>
    </location>
</feature>
<name>A0ABT2PDY5_9MICO</name>
<comment type="caution">
    <text evidence="3">The sequence shown here is derived from an EMBL/GenBank/DDBJ whole genome shotgun (WGS) entry which is preliminary data.</text>
</comment>
<evidence type="ECO:0000256" key="1">
    <source>
        <dbReference type="SAM" id="MobiDB-lite"/>
    </source>
</evidence>
<organism evidence="3 4">
    <name type="scientific">Microbacterium memoriense</name>
    <dbReference type="NCBI Taxonomy" id="2978350"/>
    <lineage>
        <taxon>Bacteria</taxon>
        <taxon>Bacillati</taxon>
        <taxon>Actinomycetota</taxon>
        <taxon>Actinomycetes</taxon>
        <taxon>Micrococcales</taxon>
        <taxon>Microbacteriaceae</taxon>
        <taxon>Microbacterium</taxon>
    </lineage>
</organism>
<dbReference type="Gene3D" id="3.40.50.300">
    <property type="entry name" value="P-loop containing nucleotide triphosphate hydrolases"/>
    <property type="match status" value="1"/>
</dbReference>
<accession>A0ABT2PDY5</accession>
<dbReference type="InterPro" id="IPR002586">
    <property type="entry name" value="CobQ/CobB/MinD/ParA_Nub-bd_dom"/>
</dbReference>
<dbReference type="PANTHER" id="PTHR43384">
    <property type="entry name" value="SEPTUM SITE-DETERMINING PROTEIN MIND HOMOLOG, CHLOROPLASTIC-RELATED"/>
    <property type="match status" value="1"/>
</dbReference>
<feature type="domain" description="CobQ/CobB/MinD/ParA nucleotide binding" evidence="2">
    <location>
        <begin position="135"/>
        <end position="362"/>
    </location>
</feature>
<evidence type="ECO:0000259" key="2">
    <source>
        <dbReference type="Pfam" id="PF01656"/>
    </source>
</evidence>
<dbReference type="Pfam" id="PF01656">
    <property type="entry name" value="CbiA"/>
    <property type="match status" value="1"/>
</dbReference>
<dbReference type="PANTHER" id="PTHR43384:SF13">
    <property type="entry name" value="SLR0110 PROTEIN"/>
    <property type="match status" value="1"/>
</dbReference>
<sequence length="420" mass="44045">MTSVIVAVDGRRGRALADELSFEGAQVRLVVDADDPATAVADAMAGPEAAQLLGELSRVEVLIVAAERSALTAQLVAACDRFGVRIVALCTRDEHRRLAGMFGVGSFDEGADAASFLVAPPTVPDAVPAARGRIIAVWGPAGAPGRTTIAVELACELARDGRPVALIDADSHAPSVALATGLADEGPGFAAACRHAERGTLTVAELARIAVPLGPVEVLTGVNRPSRWPELGHERVRGALGVCREWVTDAIVDVASPLERDEEIVSDLDGPRRNASTLAVLTEADLIVAVVAADPTSVSRFVRGYGDLRAVAGATPVRVVVNKTRTGALGIDARGQVRRTLERYLGADDIWFLPWDVKAADAALLAAQPIAQVAGRSSFSAALRRFVGEAVDPPVRVRETRHSRQPGRGSPRGRLARRAA</sequence>
<reference evidence="3 4" key="1">
    <citation type="journal article" date="2024" name="Int. J. Syst. Evol. Microbiol.">
        <title>Microbacterium memoriense sp. nov., a member of the Actinomycetota from marine beach sediment of the north coast of Portugal.</title>
        <authorList>
            <person name="Santos J.D.N.D."/>
            <person name="Klimek D."/>
            <person name="Calusinska M."/>
            <person name="Lobo-da-Cunha A."/>
            <person name="Catita J."/>
            <person name="Goncalves H."/>
            <person name="Gonzalez I."/>
            <person name="Lage O.M."/>
        </authorList>
    </citation>
    <scope>NUCLEOTIDE SEQUENCE [LARGE SCALE GENOMIC DNA]</scope>
    <source>
        <strain evidence="3 4">PMIC_1C1B</strain>
    </source>
</reference>
<proteinExistence type="predicted"/>